<reference evidence="2 3" key="2">
    <citation type="journal article" date="2019" name="G3 (Bethesda)">
        <title>Hybrid Assembly of the Genome of the Entomopathogenic Nematode Steinernema carpocapsae Identifies the X-Chromosome.</title>
        <authorList>
            <person name="Serra L."/>
            <person name="Macchietto M."/>
            <person name="Macias-Munoz A."/>
            <person name="McGill C.J."/>
            <person name="Rodriguez I.M."/>
            <person name="Rodriguez B."/>
            <person name="Murad R."/>
            <person name="Mortazavi A."/>
        </authorList>
    </citation>
    <scope>NUCLEOTIDE SEQUENCE [LARGE SCALE GENOMIC DNA]</scope>
    <source>
        <strain evidence="2 3">ALL</strain>
    </source>
</reference>
<feature type="chain" id="PRO_5020637204" evidence="1">
    <location>
        <begin position="19"/>
        <end position="87"/>
    </location>
</feature>
<name>A0A4U5M649_STECR</name>
<dbReference type="Proteomes" id="UP000298663">
    <property type="component" value="Unassembled WGS sequence"/>
</dbReference>
<evidence type="ECO:0000313" key="3">
    <source>
        <dbReference type="Proteomes" id="UP000298663"/>
    </source>
</evidence>
<evidence type="ECO:0000256" key="1">
    <source>
        <dbReference type="SAM" id="SignalP"/>
    </source>
</evidence>
<protein>
    <submittedName>
        <fullName evidence="2">Uncharacterized protein</fullName>
    </submittedName>
</protein>
<keyword evidence="1" id="KW-0732">Signal</keyword>
<accession>A0A4U5M649</accession>
<feature type="signal peptide" evidence="1">
    <location>
        <begin position="1"/>
        <end position="18"/>
    </location>
</feature>
<proteinExistence type="predicted"/>
<evidence type="ECO:0000313" key="2">
    <source>
        <dbReference type="EMBL" id="TKR64329.1"/>
    </source>
</evidence>
<reference evidence="2 3" key="1">
    <citation type="journal article" date="2015" name="Genome Biol.">
        <title>Comparative genomics of Steinernema reveals deeply conserved gene regulatory networks.</title>
        <authorList>
            <person name="Dillman A.R."/>
            <person name="Macchietto M."/>
            <person name="Porter C.F."/>
            <person name="Rogers A."/>
            <person name="Williams B."/>
            <person name="Antoshechkin I."/>
            <person name="Lee M.M."/>
            <person name="Goodwin Z."/>
            <person name="Lu X."/>
            <person name="Lewis E.E."/>
            <person name="Goodrich-Blair H."/>
            <person name="Stock S.P."/>
            <person name="Adams B.J."/>
            <person name="Sternberg P.W."/>
            <person name="Mortazavi A."/>
        </authorList>
    </citation>
    <scope>NUCLEOTIDE SEQUENCE [LARGE SCALE GENOMIC DNA]</scope>
    <source>
        <strain evidence="2 3">ALL</strain>
    </source>
</reference>
<dbReference type="AlphaFoldDB" id="A0A4U5M649"/>
<dbReference type="EMBL" id="AZBU02000009">
    <property type="protein sequence ID" value="TKR64329.1"/>
    <property type="molecule type" value="Genomic_DNA"/>
</dbReference>
<organism evidence="2 3">
    <name type="scientific">Steinernema carpocapsae</name>
    <name type="common">Entomopathogenic nematode</name>
    <dbReference type="NCBI Taxonomy" id="34508"/>
    <lineage>
        <taxon>Eukaryota</taxon>
        <taxon>Metazoa</taxon>
        <taxon>Ecdysozoa</taxon>
        <taxon>Nematoda</taxon>
        <taxon>Chromadorea</taxon>
        <taxon>Rhabditida</taxon>
        <taxon>Tylenchina</taxon>
        <taxon>Panagrolaimomorpha</taxon>
        <taxon>Strongyloidoidea</taxon>
        <taxon>Steinernematidae</taxon>
        <taxon>Steinernema</taxon>
    </lineage>
</organism>
<sequence length="87" mass="9893">MRSTNLYLILFLLVFVDSQVLYQYMMENGVHFPSVDFSSKILDADERSTVECEAGQKCKLCSNWYKAGDPCGTDQELVVIQCNSDLK</sequence>
<keyword evidence="3" id="KW-1185">Reference proteome</keyword>
<gene>
    <name evidence="2" type="ORF">L596_024888</name>
</gene>
<comment type="caution">
    <text evidence="2">The sequence shown here is derived from an EMBL/GenBank/DDBJ whole genome shotgun (WGS) entry which is preliminary data.</text>
</comment>